<evidence type="ECO:0000313" key="3">
    <source>
        <dbReference type="Proteomes" id="UP001431783"/>
    </source>
</evidence>
<feature type="compositionally biased region" description="Polar residues" evidence="1">
    <location>
        <begin position="1"/>
        <end position="28"/>
    </location>
</feature>
<dbReference type="Proteomes" id="UP001431783">
    <property type="component" value="Unassembled WGS sequence"/>
</dbReference>
<reference evidence="2 3" key="1">
    <citation type="submission" date="2023-03" db="EMBL/GenBank/DDBJ databases">
        <title>Genome insight into feeding habits of ladybird beetles.</title>
        <authorList>
            <person name="Li H.-S."/>
            <person name="Huang Y.-H."/>
            <person name="Pang H."/>
        </authorList>
    </citation>
    <scope>NUCLEOTIDE SEQUENCE [LARGE SCALE GENOMIC DNA]</scope>
    <source>
        <strain evidence="2">SYSU_2023b</strain>
        <tissue evidence="2">Whole body</tissue>
    </source>
</reference>
<dbReference type="AlphaFoldDB" id="A0AAW1TIR7"/>
<sequence length="109" mass="12355">MKIISQHNKSLPISNRTYKLTTSKGSETSRTKPRPVKSDISKQRDIPAHLRYAKIIDSRGDGAVFHLRLSYWRPACLFTTLLRPKKKKIRRGSDVPAVVRNSTARSNGP</sequence>
<protein>
    <submittedName>
        <fullName evidence="2">Uncharacterized protein</fullName>
    </submittedName>
</protein>
<gene>
    <name evidence="2" type="ORF">WA026_008258</name>
</gene>
<feature type="region of interest" description="Disordered" evidence="1">
    <location>
        <begin position="87"/>
        <end position="109"/>
    </location>
</feature>
<comment type="caution">
    <text evidence="2">The sequence shown here is derived from an EMBL/GenBank/DDBJ whole genome shotgun (WGS) entry which is preliminary data.</text>
</comment>
<dbReference type="EMBL" id="JARQZJ010000003">
    <property type="protein sequence ID" value="KAK9870687.1"/>
    <property type="molecule type" value="Genomic_DNA"/>
</dbReference>
<feature type="compositionally biased region" description="Polar residues" evidence="1">
    <location>
        <begin position="100"/>
        <end position="109"/>
    </location>
</feature>
<evidence type="ECO:0000313" key="2">
    <source>
        <dbReference type="EMBL" id="KAK9870687.1"/>
    </source>
</evidence>
<keyword evidence="3" id="KW-1185">Reference proteome</keyword>
<proteinExistence type="predicted"/>
<organism evidence="2 3">
    <name type="scientific">Henosepilachna vigintioctopunctata</name>
    <dbReference type="NCBI Taxonomy" id="420089"/>
    <lineage>
        <taxon>Eukaryota</taxon>
        <taxon>Metazoa</taxon>
        <taxon>Ecdysozoa</taxon>
        <taxon>Arthropoda</taxon>
        <taxon>Hexapoda</taxon>
        <taxon>Insecta</taxon>
        <taxon>Pterygota</taxon>
        <taxon>Neoptera</taxon>
        <taxon>Endopterygota</taxon>
        <taxon>Coleoptera</taxon>
        <taxon>Polyphaga</taxon>
        <taxon>Cucujiformia</taxon>
        <taxon>Coccinelloidea</taxon>
        <taxon>Coccinellidae</taxon>
        <taxon>Epilachninae</taxon>
        <taxon>Epilachnini</taxon>
        <taxon>Henosepilachna</taxon>
    </lineage>
</organism>
<name>A0AAW1TIR7_9CUCU</name>
<accession>A0AAW1TIR7</accession>
<feature type="region of interest" description="Disordered" evidence="1">
    <location>
        <begin position="1"/>
        <end position="43"/>
    </location>
</feature>
<evidence type="ECO:0000256" key="1">
    <source>
        <dbReference type="SAM" id="MobiDB-lite"/>
    </source>
</evidence>